<dbReference type="EMBL" id="JAYWIO010000008">
    <property type="protein sequence ID" value="KAK7244069.1"/>
    <property type="molecule type" value="Genomic_DNA"/>
</dbReference>
<protein>
    <recommendedName>
        <fullName evidence="1">FBD domain-containing protein</fullName>
    </recommendedName>
</protein>
<dbReference type="InterPro" id="IPR006566">
    <property type="entry name" value="FBD"/>
</dbReference>
<keyword evidence="3" id="KW-1185">Reference proteome</keyword>
<evidence type="ECO:0000259" key="1">
    <source>
        <dbReference type="SMART" id="SM00579"/>
    </source>
</evidence>
<dbReference type="Proteomes" id="UP001372338">
    <property type="component" value="Unassembled WGS sequence"/>
</dbReference>
<dbReference type="Pfam" id="PF08387">
    <property type="entry name" value="FBD"/>
    <property type="match status" value="1"/>
</dbReference>
<comment type="caution">
    <text evidence="2">The sequence shown here is derived from an EMBL/GenBank/DDBJ whole genome shotgun (WGS) entry which is preliminary data.</text>
</comment>
<evidence type="ECO:0000313" key="3">
    <source>
        <dbReference type="Proteomes" id="UP001372338"/>
    </source>
</evidence>
<dbReference type="PANTHER" id="PTHR31900:SF32">
    <property type="entry name" value="F-BOX_RNI_FBD-LIKE DOMAIN PROTEIN"/>
    <property type="match status" value="1"/>
</dbReference>
<accession>A0AAN9E045</accession>
<evidence type="ECO:0000313" key="2">
    <source>
        <dbReference type="EMBL" id="KAK7244069.1"/>
    </source>
</evidence>
<dbReference type="AlphaFoldDB" id="A0AAN9E045"/>
<dbReference type="PANTHER" id="PTHR31900">
    <property type="entry name" value="F-BOX/RNI SUPERFAMILY PROTEIN-RELATED"/>
    <property type="match status" value="1"/>
</dbReference>
<gene>
    <name evidence="2" type="ORF">RIF29_38887</name>
</gene>
<name>A0AAN9E045_CROPI</name>
<dbReference type="SMART" id="SM00579">
    <property type="entry name" value="FBD"/>
    <property type="match status" value="1"/>
</dbReference>
<reference evidence="2 3" key="1">
    <citation type="submission" date="2024-01" db="EMBL/GenBank/DDBJ databases">
        <title>The genomes of 5 underutilized Papilionoideae crops provide insights into root nodulation and disease resistanc.</title>
        <authorList>
            <person name="Yuan L."/>
        </authorList>
    </citation>
    <scope>NUCLEOTIDE SEQUENCE [LARGE SCALE GENOMIC DNA]</scope>
    <source>
        <strain evidence="2">ZHUSHIDOU_FW_LH</strain>
        <tissue evidence="2">Leaf</tissue>
    </source>
</reference>
<organism evidence="2 3">
    <name type="scientific">Crotalaria pallida</name>
    <name type="common">Smooth rattlebox</name>
    <name type="synonym">Crotalaria striata</name>
    <dbReference type="NCBI Taxonomy" id="3830"/>
    <lineage>
        <taxon>Eukaryota</taxon>
        <taxon>Viridiplantae</taxon>
        <taxon>Streptophyta</taxon>
        <taxon>Embryophyta</taxon>
        <taxon>Tracheophyta</taxon>
        <taxon>Spermatophyta</taxon>
        <taxon>Magnoliopsida</taxon>
        <taxon>eudicotyledons</taxon>
        <taxon>Gunneridae</taxon>
        <taxon>Pentapetalae</taxon>
        <taxon>rosids</taxon>
        <taxon>fabids</taxon>
        <taxon>Fabales</taxon>
        <taxon>Fabaceae</taxon>
        <taxon>Papilionoideae</taxon>
        <taxon>50 kb inversion clade</taxon>
        <taxon>genistoids sensu lato</taxon>
        <taxon>core genistoids</taxon>
        <taxon>Crotalarieae</taxon>
        <taxon>Crotalaria</taxon>
    </lineage>
</organism>
<dbReference type="InterPro" id="IPR050232">
    <property type="entry name" value="FBL13/AtMIF1-like"/>
</dbReference>
<feature type="domain" description="FBD" evidence="1">
    <location>
        <begin position="52"/>
        <end position="125"/>
    </location>
</feature>
<sequence>MLSRLEVGLVTCEVLLGLLLKSPVLKSLVFEVDCHIPSKFDQELLNSATVPDCFLSTLQMVEFRNFDVRENELCLAKYVMENCLVLERMSFYIAGRLGNQKEIQELKDKLFCSKKGSKSLAIIEVSYI</sequence>
<proteinExistence type="predicted"/>